<feature type="chain" id="PRO_5003684738" description="DUF5666 domain-containing protein" evidence="2">
    <location>
        <begin position="20"/>
        <end position="304"/>
    </location>
</feature>
<reference evidence="3 4" key="1">
    <citation type="submission" date="2012-06" db="EMBL/GenBank/DDBJ databases">
        <title>Complete genome of Terriglobus roseus DSM 18391.</title>
        <authorList>
            <consortium name="US DOE Joint Genome Institute (JGI-PGF)"/>
            <person name="Lucas S."/>
            <person name="Copeland A."/>
            <person name="Lapidus A."/>
            <person name="Glavina del Rio T."/>
            <person name="Dalin E."/>
            <person name="Tice H."/>
            <person name="Bruce D."/>
            <person name="Goodwin L."/>
            <person name="Pitluck S."/>
            <person name="Peters L."/>
            <person name="Mikhailova N."/>
            <person name="Munk A.C.C."/>
            <person name="Kyrpides N."/>
            <person name="Mavromatis K."/>
            <person name="Ivanova N."/>
            <person name="Brettin T."/>
            <person name="Detter J.C."/>
            <person name="Han C."/>
            <person name="Larimer F."/>
            <person name="Land M."/>
            <person name="Hauser L."/>
            <person name="Markowitz V."/>
            <person name="Cheng J.-F."/>
            <person name="Hugenholtz P."/>
            <person name="Woyke T."/>
            <person name="Wu D."/>
            <person name="Brambilla E."/>
            <person name="Klenk H.-P."/>
            <person name="Eisen J.A."/>
        </authorList>
    </citation>
    <scope>NUCLEOTIDE SEQUENCE [LARGE SCALE GENOMIC DNA]</scope>
    <source>
        <strain evidence="4">DSM 18391 / NRRL B-41598 / KBS 63</strain>
    </source>
</reference>
<feature type="region of interest" description="Disordered" evidence="1">
    <location>
        <begin position="24"/>
        <end position="43"/>
    </location>
</feature>
<feature type="region of interest" description="Disordered" evidence="1">
    <location>
        <begin position="152"/>
        <end position="197"/>
    </location>
</feature>
<gene>
    <name evidence="3" type="ordered locus">Terro_1304</name>
</gene>
<evidence type="ECO:0000256" key="2">
    <source>
        <dbReference type="SAM" id="SignalP"/>
    </source>
</evidence>
<evidence type="ECO:0000313" key="3">
    <source>
        <dbReference type="EMBL" id="AFL87613.1"/>
    </source>
</evidence>
<accession>I3ZEE5</accession>
<evidence type="ECO:0000313" key="4">
    <source>
        <dbReference type="Proteomes" id="UP000006056"/>
    </source>
</evidence>
<organism evidence="3 4">
    <name type="scientific">Terriglobus roseus (strain DSM 18391 / NRRL B-41598 / KBS 63)</name>
    <dbReference type="NCBI Taxonomy" id="926566"/>
    <lineage>
        <taxon>Bacteria</taxon>
        <taxon>Pseudomonadati</taxon>
        <taxon>Acidobacteriota</taxon>
        <taxon>Terriglobia</taxon>
        <taxon>Terriglobales</taxon>
        <taxon>Acidobacteriaceae</taxon>
        <taxon>Terriglobus</taxon>
    </lineage>
</organism>
<dbReference type="KEGG" id="trs:Terro_1304"/>
<feature type="signal peptide" evidence="2">
    <location>
        <begin position="1"/>
        <end position="19"/>
    </location>
</feature>
<name>I3ZEE5_TERRK</name>
<dbReference type="HOGENOM" id="CLU_1064624_0_0_0"/>
<protein>
    <recommendedName>
        <fullName evidence="5">DUF5666 domain-containing protein</fullName>
    </recommendedName>
</protein>
<dbReference type="EMBL" id="CP003379">
    <property type="protein sequence ID" value="AFL87613.1"/>
    <property type="molecule type" value="Genomic_DNA"/>
</dbReference>
<dbReference type="RefSeq" id="WP_014785182.1">
    <property type="nucleotide sequence ID" value="NC_018014.1"/>
</dbReference>
<dbReference type="Proteomes" id="UP000006056">
    <property type="component" value="Chromosome"/>
</dbReference>
<dbReference type="STRING" id="926566.Terro_1304"/>
<keyword evidence="4" id="KW-1185">Reference proteome</keyword>
<evidence type="ECO:0008006" key="5">
    <source>
        <dbReference type="Google" id="ProtNLM"/>
    </source>
</evidence>
<evidence type="ECO:0000256" key="1">
    <source>
        <dbReference type="SAM" id="MobiDB-lite"/>
    </source>
</evidence>
<dbReference type="eggNOG" id="ENOG5032UDD">
    <property type="taxonomic scope" value="Bacteria"/>
</dbReference>
<sequence length="304" mass="31415">MKIGLVSAALLLAAVPVFAQSPDGPGPGGPGFGGPGSAPPFMGRGGMGRGFMGGAHEAGFGFGLMQPPVTNAPYAATFTSTETEKLQDGTVLTRNVTRVATRDSLGRTREEVTMPARKGGDGKPHTTIVIVDPVAHTVTRLQADEKLAIVHQIPAPRPHDGPGGMGRRGPGGPPPQDASAPPPPDGGQGPRGRHGDKNAVVADLGTKTINGVLATGKRVTRTIPVDGTDKPVVATHEEWFSPDLKIQLSRNDVDPFRGTHTTIATALTKAEPDAALFKVPQGYTVEQAAQHMGRRGPMGPPSGM</sequence>
<dbReference type="AlphaFoldDB" id="I3ZEE5"/>
<feature type="compositionally biased region" description="Gly residues" evidence="1">
    <location>
        <begin position="161"/>
        <end position="170"/>
    </location>
</feature>
<proteinExistence type="predicted"/>
<dbReference type="OrthoDB" id="128756at2"/>
<keyword evidence="2" id="KW-0732">Signal</keyword>
<feature type="compositionally biased region" description="Pro residues" evidence="1">
    <location>
        <begin position="171"/>
        <end position="185"/>
    </location>
</feature>